<evidence type="ECO:0000256" key="6">
    <source>
        <dbReference type="ARBA" id="ARBA00022989"/>
    </source>
</evidence>
<feature type="domain" description="G-protein coupled receptors family 1 profile" evidence="12">
    <location>
        <begin position="153"/>
        <end position="309"/>
    </location>
</feature>
<keyword evidence="9 10" id="KW-0807">Transducer</keyword>
<dbReference type="SUPFAM" id="SSF81321">
    <property type="entry name" value="Family A G protein-coupled receptor-like"/>
    <property type="match status" value="2"/>
</dbReference>
<keyword evidence="14" id="KW-1185">Reference proteome</keyword>
<comment type="similarity">
    <text evidence="10">Belongs to the G-protein coupled receptor 1 family.</text>
</comment>
<keyword evidence="4 10" id="KW-0812">Transmembrane</keyword>
<dbReference type="InterPro" id="IPR050402">
    <property type="entry name" value="OR51/52/56-like"/>
</dbReference>
<feature type="transmembrane region" description="Helical" evidence="11">
    <location>
        <begin position="12"/>
        <end position="38"/>
    </location>
</feature>
<evidence type="ECO:0000259" key="12">
    <source>
        <dbReference type="PROSITE" id="PS50262"/>
    </source>
</evidence>
<evidence type="ECO:0000313" key="13">
    <source>
        <dbReference type="EMBL" id="ELK09429.1"/>
    </source>
</evidence>
<keyword evidence="3" id="KW-0716">Sensory transduction</keyword>
<evidence type="ECO:0000256" key="7">
    <source>
        <dbReference type="ARBA" id="ARBA00023040"/>
    </source>
</evidence>
<dbReference type="PANTHER" id="PTHR26450:SF394">
    <property type="entry name" value="OLFACTORY RECEPTOR"/>
    <property type="match status" value="1"/>
</dbReference>
<sequence length="309" mass="34785">MKLACANTHINSAYVLFVVHCTLGVDAVLIVLSYGLILHTVLSIASKAERLKALNTCVSHICAVLLFYTPMIGLSMIHRFGKQAFPSRHLLLSYLHCLTPPLPNLVVYTIKTKQIRMRMLHLFWWNRRGSLAYTSTNWFSIPFSSIYATIFLGNCLVLHVIRTEPSLLQPMFYFLAMLALTDLCMGLSTVHTMLEILWGLSQEVKLDACIAQTYFVHGLPCTESGVLHAMAIDRFTEIHSPLRYTSILTNNRIIHFMVIIADLLRLACSDICFNSFYALALVICTLLLDATLIIISYIFILHTVLAIAS</sequence>
<evidence type="ECO:0000256" key="10">
    <source>
        <dbReference type="RuleBase" id="RU000688"/>
    </source>
</evidence>
<accession>L5KCN7</accession>
<comment type="subcellular location">
    <subcellularLocation>
        <location evidence="2">Membrane</location>
        <topology evidence="2">Multi-pass membrane protein</topology>
    </subcellularLocation>
</comment>
<evidence type="ECO:0000256" key="11">
    <source>
        <dbReference type="SAM" id="Phobius"/>
    </source>
</evidence>
<feature type="transmembrane region" description="Helical" evidence="11">
    <location>
        <begin position="138"/>
        <end position="160"/>
    </location>
</feature>
<dbReference type="AlphaFoldDB" id="L5KCN7"/>
<protein>
    <submittedName>
        <fullName evidence="13">Olfactory receptor 51V1</fullName>
    </submittedName>
</protein>
<evidence type="ECO:0000313" key="14">
    <source>
        <dbReference type="Proteomes" id="UP000010552"/>
    </source>
</evidence>
<evidence type="ECO:0000256" key="2">
    <source>
        <dbReference type="ARBA" id="ARBA00004141"/>
    </source>
</evidence>
<dbReference type="Proteomes" id="UP000010552">
    <property type="component" value="Unassembled WGS sequence"/>
</dbReference>
<dbReference type="Pfam" id="PF13853">
    <property type="entry name" value="7tm_4"/>
    <property type="match status" value="2"/>
</dbReference>
<keyword evidence="7 10" id="KW-0297">G-protein coupled receptor</keyword>
<dbReference type="InterPro" id="IPR000276">
    <property type="entry name" value="GPCR_Rhodpsn"/>
</dbReference>
<comment type="function">
    <text evidence="1">Putative odorant or sperm cell receptor.</text>
</comment>
<dbReference type="EMBL" id="KB030828">
    <property type="protein sequence ID" value="ELK09429.1"/>
    <property type="molecule type" value="Genomic_DNA"/>
</dbReference>
<dbReference type="PRINTS" id="PR00237">
    <property type="entry name" value="GPCRRHODOPSN"/>
</dbReference>
<keyword evidence="6 11" id="KW-1133">Transmembrane helix</keyword>
<organism evidence="13 14">
    <name type="scientific">Pteropus alecto</name>
    <name type="common">Black flying fox</name>
    <dbReference type="NCBI Taxonomy" id="9402"/>
    <lineage>
        <taxon>Eukaryota</taxon>
        <taxon>Metazoa</taxon>
        <taxon>Chordata</taxon>
        <taxon>Craniata</taxon>
        <taxon>Vertebrata</taxon>
        <taxon>Euteleostomi</taxon>
        <taxon>Mammalia</taxon>
        <taxon>Eutheria</taxon>
        <taxon>Laurasiatheria</taxon>
        <taxon>Chiroptera</taxon>
        <taxon>Yinpterochiroptera</taxon>
        <taxon>Pteropodoidea</taxon>
        <taxon>Pteropodidae</taxon>
        <taxon>Pteropodinae</taxon>
        <taxon>Pteropus</taxon>
    </lineage>
</organism>
<gene>
    <name evidence="13" type="ORF">PAL_GLEAN10003346</name>
</gene>
<dbReference type="InParanoid" id="L5KCN7"/>
<feature type="transmembrane region" description="Helical" evidence="11">
    <location>
        <begin position="58"/>
        <end position="77"/>
    </location>
</feature>
<name>L5KCN7_PTEAL</name>
<dbReference type="InterPro" id="IPR000725">
    <property type="entry name" value="Olfact_rcpt"/>
</dbReference>
<proteinExistence type="inferred from homology"/>
<dbReference type="PROSITE" id="PS50262">
    <property type="entry name" value="G_PROTEIN_RECEP_F1_2"/>
    <property type="match status" value="1"/>
</dbReference>
<dbReference type="GO" id="GO:0004984">
    <property type="term" value="F:olfactory receptor activity"/>
    <property type="evidence" value="ECO:0007669"/>
    <property type="project" value="InterPro"/>
</dbReference>
<dbReference type="Gene3D" id="1.20.1070.10">
    <property type="entry name" value="Rhodopsin 7-helix transmembrane proteins"/>
    <property type="match status" value="2"/>
</dbReference>
<feature type="transmembrane region" description="Helical" evidence="11">
    <location>
        <begin position="276"/>
        <end position="300"/>
    </location>
</feature>
<evidence type="ECO:0000256" key="5">
    <source>
        <dbReference type="ARBA" id="ARBA00022725"/>
    </source>
</evidence>
<keyword evidence="8 11" id="KW-0472">Membrane</keyword>
<keyword evidence="10 13" id="KW-0675">Receptor</keyword>
<dbReference type="InterPro" id="IPR017452">
    <property type="entry name" value="GPCR_Rhodpsn_7TM"/>
</dbReference>
<dbReference type="GO" id="GO:0004930">
    <property type="term" value="F:G protein-coupled receptor activity"/>
    <property type="evidence" value="ECO:0007669"/>
    <property type="project" value="UniProtKB-KW"/>
</dbReference>
<dbReference type="PROSITE" id="PS00237">
    <property type="entry name" value="G_PROTEIN_RECEP_F1_1"/>
    <property type="match status" value="1"/>
</dbReference>
<evidence type="ECO:0000256" key="3">
    <source>
        <dbReference type="ARBA" id="ARBA00022606"/>
    </source>
</evidence>
<dbReference type="PANTHER" id="PTHR26450">
    <property type="entry name" value="OLFACTORY RECEPTOR 56B1-RELATED"/>
    <property type="match status" value="1"/>
</dbReference>
<keyword evidence="5" id="KW-0552">Olfaction</keyword>
<evidence type="ECO:0000256" key="1">
    <source>
        <dbReference type="ARBA" id="ARBA00003929"/>
    </source>
</evidence>
<dbReference type="GO" id="GO:0005886">
    <property type="term" value="C:plasma membrane"/>
    <property type="evidence" value="ECO:0007669"/>
    <property type="project" value="TreeGrafter"/>
</dbReference>
<evidence type="ECO:0000256" key="9">
    <source>
        <dbReference type="ARBA" id="ARBA00023224"/>
    </source>
</evidence>
<evidence type="ECO:0000256" key="4">
    <source>
        <dbReference type="ARBA" id="ARBA00022692"/>
    </source>
</evidence>
<evidence type="ECO:0000256" key="8">
    <source>
        <dbReference type="ARBA" id="ARBA00023136"/>
    </source>
</evidence>
<feature type="transmembrane region" description="Helical" evidence="11">
    <location>
        <begin position="172"/>
        <end position="194"/>
    </location>
</feature>
<reference evidence="14" key="1">
    <citation type="journal article" date="2013" name="Science">
        <title>Comparative analysis of bat genomes provides insight into the evolution of flight and immunity.</title>
        <authorList>
            <person name="Zhang G."/>
            <person name="Cowled C."/>
            <person name="Shi Z."/>
            <person name="Huang Z."/>
            <person name="Bishop-Lilly K.A."/>
            <person name="Fang X."/>
            <person name="Wynne J.W."/>
            <person name="Xiong Z."/>
            <person name="Baker M.L."/>
            <person name="Zhao W."/>
            <person name="Tachedjian M."/>
            <person name="Zhu Y."/>
            <person name="Zhou P."/>
            <person name="Jiang X."/>
            <person name="Ng J."/>
            <person name="Yang L."/>
            <person name="Wu L."/>
            <person name="Xiao J."/>
            <person name="Feng Y."/>
            <person name="Chen Y."/>
            <person name="Sun X."/>
            <person name="Zhang Y."/>
            <person name="Marsh G.A."/>
            <person name="Crameri G."/>
            <person name="Broder C.C."/>
            <person name="Frey K.G."/>
            <person name="Wang L.F."/>
            <person name="Wang J."/>
        </authorList>
    </citation>
    <scope>NUCLEOTIDE SEQUENCE [LARGE SCALE GENOMIC DNA]</scope>
</reference>